<reference evidence="4 5" key="1">
    <citation type="submission" date="2020-07" db="EMBL/GenBank/DDBJ databases">
        <title>Alkalicella. sp. LB2 genome.</title>
        <authorList>
            <person name="Postec A."/>
            <person name="Quemeneur M."/>
        </authorList>
    </citation>
    <scope>NUCLEOTIDE SEQUENCE [LARGE SCALE GENOMIC DNA]</scope>
    <source>
        <strain evidence="4 5">LB2</strain>
    </source>
</reference>
<dbReference type="Proteomes" id="UP000516160">
    <property type="component" value="Chromosome"/>
</dbReference>
<evidence type="ECO:0000313" key="4">
    <source>
        <dbReference type="EMBL" id="QNO16606.1"/>
    </source>
</evidence>
<dbReference type="AlphaFoldDB" id="A0A7G9WD44"/>
<gene>
    <name evidence="4" type="ORF">HYG86_04400</name>
</gene>
<keyword evidence="2" id="KW-0378">Hydrolase</keyword>
<evidence type="ECO:0000313" key="5">
    <source>
        <dbReference type="Proteomes" id="UP000516160"/>
    </source>
</evidence>
<organism evidence="4 5">
    <name type="scientific">Alkalicella caledoniensis</name>
    <dbReference type="NCBI Taxonomy" id="2731377"/>
    <lineage>
        <taxon>Bacteria</taxon>
        <taxon>Bacillati</taxon>
        <taxon>Bacillota</taxon>
        <taxon>Clostridia</taxon>
        <taxon>Eubacteriales</taxon>
        <taxon>Proteinivoracaceae</taxon>
        <taxon>Alkalicella</taxon>
    </lineage>
</organism>
<dbReference type="CDD" id="cd07385">
    <property type="entry name" value="MPP_YkuE_C"/>
    <property type="match status" value="1"/>
</dbReference>
<evidence type="ECO:0000259" key="3">
    <source>
        <dbReference type="Pfam" id="PF00149"/>
    </source>
</evidence>
<dbReference type="KEGG" id="acae:HYG86_04400"/>
<proteinExistence type="predicted"/>
<accession>A0A7G9WD44</accession>
<keyword evidence="5" id="KW-1185">Reference proteome</keyword>
<dbReference type="EMBL" id="CP058559">
    <property type="protein sequence ID" value="QNO16606.1"/>
    <property type="molecule type" value="Genomic_DNA"/>
</dbReference>
<sequence length="271" mass="30649">MIFFVVVVFLFSQNNFIMVNNMNLDFRDLPKGFDGFKIVQISDLHNKMFGSNQRRLVAKIKKAQPDVIFITGDMVDSRKYDAKPALILIDEIIDIAPIYYVTGNHEFRLAEFSFLMKEIEKRGVNVLRNSSEILEIDGDEMRIIGVDDPTTLGDMFDEEKNLAVSIDIAIGENEEGYFDLLLSHRPEYFPIYAESQMDLTFSGHAHGGQFRLPLIGGIIAPNQGLLPKYTAGVYTEGDSKMVVSRGLGNSIIPQRIFNRPELVVVTLYRGN</sequence>
<dbReference type="GO" id="GO:0016020">
    <property type="term" value="C:membrane"/>
    <property type="evidence" value="ECO:0007669"/>
    <property type="project" value="GOC"/>
</dbReference>
<dbReference type="InterPro" id="IPR004843">
    <property type="entry name" value="Calcineurin-like_PHP"/>
</dbReference>
<name>A0A7G9WD44_ALKCA</name>
<evidence type="ECO:0000256" key="1">
    <source>
        <dbReference type="ARBA" id="ARBA00022723"/>
    </source>
</evidence>
<dbReference type="GO" id="GO:0046872">
    <property type="term" value="F:metal ion binding"/>
    <property type="evidence" value="ECO:0007669"/>
    <property type="project" value="UniProtKB-KW"/>
</dbReference>
<feature type="domain" description="Calcineurin-like phosphoesterase" evidence="3">
    <location>
        <begin position="36"/>
        <end position="206"/>
    </location>
</feature>
<dbReference type="Pfam" id="PF00149">
    <property type="entry name" value="Metallophos"/>
    <property type="match status" value="1"/>
</dbReference>
<evidence type="ECO:0000256" key="2">
    <source>
        <dbReference type="ARBA" id="ARBA00022801"/>
    </source>
</evidence>
<keyword evidence="1" id="KW-0479">Metal-binding</keyword>
<dbReference type="InterPro" id="IPR029052">
    <property type="entry name" value="Metallo-depent_PP-like"/>
</dbReference>
<dbReference type="SUPFAM" id="SSF56300">
    <property type="entry name" value="Metallo-dependent phosphatases"/>
    <property type="match status" value="1"/>
</dbReference>
<dbReference type="PANTHER" id="PTHR31302:SF31">
    <property type="entry name" value="PHOSPHODIESTERASE YAEI"/>
    <property type="match status" value="1"/>
</dbReference>
<dbReference type="GO" id="GO:0008758">
    <property type="term" value="F:UDP-2,3-diacylglucosamine hydrolase activity"/>
    <property type="evidence" value="ECO:0007669"/>
    <property type="project" value="TreeGrafter"/>
</dbReference>
<dbReference type="PANTHER" id="PTHR31302">
    <property type="entry name" value="TRANSMEMBRANE PROTEIN WITH METALLOPHOSPHOESTERASE DOMAIN-RELATED"/>
    <property type="match status" value="1"/>
</dbReference>
<dbReference type="GO" id="GO:0009245">
    <property type="term" value="P:lipid A biosynthetic process"/>
    <property type="evidence" value="ECO:0007669"/>
    <property type="project" value="TreeGrafter"/>
</dbReference>
<protein>
    <submittedName>
        <fullName evidence="4">Metallophosphoesterase</fullName>
    </submittedName>
</protein>
<dbReference type="Gene3D" id="3.60.21.10">
    <property type="match status" value="1"/>
</dbReference>
<dbReference type="InterPro" id="IPR051158">
    <property type="entry name" value="Metallophosphoesterase_sf"/>
</dbReference>